<dbReference type="Proteomes" id="UP000002748">
    <property type="component" value="Unassembled WGS sequence"/>
</dbReference>
<feature type="region of interest" description="Disordered" evidence="1">
    <location>
        <begin position="1"/>
        <end position="130"/>
    </location>
</feature>
<feature type="compositionally biased region" description="Polar residues" evidence="1">
    <location>
        <begin position="59"/>
        <end position="75"/>
    </location>
</feature>
<evidence type="ECO:0000313" key="3">
    <source>
        <dbReference type="Proteomes" id="UP000002748"/>
    </source>
</evidence>
<dbReference type="KEGG" id="tasa:A1Q1_02869"/>
<comment type="caution">
    <text evidence="2">The sequence shown here is derived from an EMBL/GenBank/DDBJ whole genome shotgun (WGS) entry which is preliminary data.</text>
</comment>
<evidence type="ECO:0000313" key="2">
    <source>
        <dbReference type="EMBL" id="EJT48165.1"/>
    </source>
</evidence>
<accession>J4UBE2</accession>
<dbReference type="AlphaFoldDB" id="J4UBE2"/>
<dbReference type="GeneID" id="25986382"/>
<sequence>MPYVSPKDLSVSSTPTPRSAAASPPPKQAMTEPVESLAAALAKSQLEETYDSPPALSECATTSTNSVQTLQSESTPPEVEVASPSQSPKDMPDPTDAVDPEAKRLDVLPAQEADAVETRSAEDDEREHQHHLVEEIRAGIEGEETVVQDPPSGTALDAVPADADQAELSKLAQYSQAIYEFTMKLYVRAEKESIAKGHTLPGELPPPYGLELQERRGGARGATRLTEE</sequence>
<dbReference type="VEuPathDB" id="FungiDB:A1Q1_02869"/>
<reference evidence="2 3" key="1">
    <citation type="journal article" date="2012" name="Eukaryot. Cell">
        <title>Draft genome sequence of CBS 2479, the standard type strain of Trichosporon asahii.</title>
        <authorList>
            <person name="Yang R.Y."/>
            <person name="Li H.T."/>
            <person name="Zhu H."/>
            <person name="Zhou G.P."/>
            <person name="Wang M."/>
            <person name="Wang L."/>
        </authorList>
    </citation>
    <scope>NUCLEOTIDE SEQUENCE [LARGE SCALE GENOMIC DNA]</scope>
    <source>
        <strain evidence="3">ATCC 90039 / CBS 2479 / JCM 2466 / KCTC 7840 / NCYC 2677 / UAMH 7654</strain>
    </source>
</reference>
<feature type="compositionally biased region" description="Low complexity" evidence="1">
    <location>
        <begin position="10"/>
        <end position="22"/>
    </location>
</feature>
<organism evidence="2 3">
    <name type="scientific">Trichosporon asahii var. asahii (strain ATCC 90039 / CBS 2479 / JCM 2466 / KCTC 7840 / NBRC 103889/ NCYC 2677 / UAMH 7654)</name>
    <name type="common">Yeast</name>
    <dbReference type="NCBI Taxonomy" id="1186058"/>
    <lineage>
        <taxon>Eukaryota</taxon>
        <taxon>Fungi</taxon>
        <taxon>Dikarya</taxon>
        <taxon>Basidiomycota</taxon>
        <taxon>Agaricomycotina</taxon>
        <taxon>Tremellomycetes</taxon>
        <taxon>Trichosporonales</taxon>
        <taxon>Trichosporonaceae</taxon>
        <taxon>Trichosporon</taxon>
    </lineage>
</organism>
<dbReference type="RefSeq" id="XP_014179573.1">
    <property type="nucleotide sequence ID" value="XM_014324098.1"/>
</dbReference>
<protein>
    <submittedName>
        <fullName evidence="2">Uncharacterized protein</fullName>
    </submittedName>
</protein>
<dbReference type="EMBL" id="ALBS01000211">
    <property type="protein sequence ID" value="EJT48165.1"/>
    <property type="molecule type" value="Genomic_DNA"/>
</dbReference>
<gene>
    <name evidence="2" type="ORF">A1Q1_02869</name>
</gene>
<dbReference type="HOGENOM" id="CLU_1215542_0_0_1"/>
<proteinExistence type="predicted"/>
<name>J4UBE2_TRIAS</name>
<evidence type="ECO:0000256" key="1">
    <source>
        <dbReference type="SAM" id="MobiDB-lite"/>
    </source>
</evidence>
<feature type="compositionally biased region" description="Basic and acidic residues" evidence="1">
    <location>
        <begin position="116"/>
        <end position="130"/>
    </location>
</feature>
<feature type="region of interest" description="Disordered" evidence="1">
    <location>
        <begin position="197"/>
        <end position="228"/>
    </location>
</feature>